<reference evidence="2 3" key="1">
    <citation type="journal article" date="2021" name="Hortic Res">
        <title>Chromosome-scale assembly of the Dendrobium chrysotoxum genome enhances the understanding of orchid evolution.</title>
        <authorList>
            <person name="Zhang Y."/>
            <person name="Zhang G.Q."/>
            <person name="Zhang D."/>
            <person name="Liu X.D."/>
            <person name="Xu X.Y."/>
            <person name="Sun W.H."/>
            <person name="Yu X."/>
            <person name="Zhu X."/>
            <person name="Wang Z.W."/>
            <person name="Zhao X."/>
            <person name="Zhong W.Y."/>
            <person name="Chen H."/>
            <person name="Yin W.L."/>
            <person name="Huang T."/>
            <person name="Niu S.C."/>
            <person name="Liu Z.J."/>
        </authorList>
    </citation>
    <scope>NUCLEOTIDE SEQUENCE [LARGE SCALE GENOMIC DNA]</scope>
    <source>
        <strain evidence="2">Lindl</strain>
    </source>
</reference>
<dbReference type="EMBL" id="JAGFBR010000014">
    <property type="protein sequence ID" value="KAH0455265.1"/>
    <property type="molecule type" value="Genomic_DNA"/>
</dbReference>
<comment type="caution">
    <text evidence="2">The sequence shown here is derived from an EMBL/GenBank/DDBJ whole genome shotgun (WGS) entry which is preliminary data.</text>
</comment>
<dbReference type="AlphaFoldDB" id="A0AAV7FZQ7"/>
<dbReference type="GO" id="GO:0016320">
    <property type="term" value="P:endoplasmic reticulum membrane fusion"/>
    <property type="evidence" value="ECO:0007669"/>
    <property type="project" value="TreeGrafter"/>
</dbReference>
<dbReference type="Pfam" id="PF20428">
    <property type="entry name" value="Sey1_3HB"/>
    <property type="match status" value="1"/>
</dbReference>
<organism evidence="2 3">
    <name type="scientific">Dendrobium chrysotoxum</name>
    <name type="common">Orchid</name>
    <dbReference type="NCBI Taxonomy" id="161865"/>
    <lineage>
        <taxon>Eukaryota</taxon>
        <taxon>Viridiplantae</taxon>
        <taxon>Streptophyta</taxon>
        <taxon>Embryophyta</taxon>
        <taxon>Tracheophyta</taxon>
        <taxon>Spermatophyta</taxon>
        <taxon>Magnoliopsida</taxon>
        <taxon>Liliopsida</taxon>
        <taxon>Asparagales</taxon>
        <taxon>Orchidaceae</taxon>
        <taxon>Epidendroideae</taxon>
        <taxon>Malaxideae</taxon>
        <taxon>Dendrobiinae</taxon>
        <taxon>Dendrobium</taxon>
    </lineage>
</organism>
<accession>A0AAV7FZQ7</accession>
<dbReference type="InterPro" id="IPR046758">
    <property type="entry name" value="Sey1/RHD3-like_3HB"/>
</dbReference>
<evidence type="ECO:0000313" key="2">
    <source>
        <dbReference type="EMBL" id="KAH0455265.1"/>
    </source>
</evidence>
<protein>
    <recommendedName>
        <fullName evidence="1">Sey1/RHD3-like three-helix bundle domain-containing protein</fullName>
    </recommendedName>
</protein>
<dbReference type="PANTHER" id="PTHR45923">
    <property type="entry name" value="PROTEIN SEY1"/>
    <property type="match status" value="1"/>
</dbReference>
<dbReference type="InterPro" id="IPR008803">
    <property type="entry name" value="RHD3/Sey1"/>
</dbReference>
<dbReference type="GO" id="GO:0005783">
    <property type="term" value="C:endoplasmic reticulum"/>
    <property type="evidence" value="ECO:0007669"/>
    <property type="project" value="TreeGrafter"/>
</dbReference>
<dbReference type="PANTHER" id="PTHR45923:SF20">
    <property type="entry name" value="PROTEIN ROOT HAIR DEFECTIVE 3 HOMOLOG 2"/>
    <property type="match status" value="1"/>
</dbReference>
<proteinExistence type="predicted"/>
<keyword evidence="3" id="KW-1185">Reference proteome</keyword>
<name>A0AAV7FZQ7_DENCH</name>
<evidence type="ECO:0000259" key="1">
    <source>
        <dbReference type="Pfam" id="PF20428"/>
    </source>
</evidence>
<feature type="domain" description="Sey1/RHD3-like three-helix bundle" evidence="1">
    <location>
        <begin position="1"/>
        <end position="70"/>
    </location>
</feature>
<dbReference type="GO" id="GO:0003924">
    <property type="term" value="F:GTPase activity"/>
    <property type="evidence" value="ECO:0007669"/>
    <property type="project" value="TreeGrafter"/>
</dbReference>
<evidence type="ECO:0000313" key="3">
    <source>
        <dbReference type="Proteomes" id="UP000775213"/>
    </source>
</evidence>
<gene>
    <name evidence="2" type="ORF">IEQ34_015297</name>
</gene>
<dbReference type="Proteomes" id="UP000775213">
    <property type="component" value="Unassembled WGS sequence"/>
</dbReference>
<sequence length="72" mass="8400">MLMKDRFSTIFKYDKDSMPRVWTRKEDVRMITKDTRAVALKLLSVMAAICLDDETDNTEKILNSSLLKKSSR</sequence>